<sequence length="591" mass="65616">MTDSGRLRYDGFPMDGRHRWLRWIDGLDLHGPTGSPTIKAHLVTLPDAPNPENLLTLAVVAASGAPITRHEVVVGSLPALRLGMVFLDGEHVGDLRMERFERRSLGPSRDAELIAANSPVETPEWASVRWTVLPTTSYPLGNVRNSFCLRLVYGGCEVIIPASEVFRVFCAPERLLANVILSGEWKDVAGKLLNESFCEKTPTEWRVGLRTGLTGASAAVLAAYRWTDAGAAVRNQLRSGLLQNDHRLQAMIPYGFEGIELSGEGLKLSNREGTSRFLMLRISAVRITGLHEMRVPVRFRLDNYTVKRSSDREMKDRTPFVQTAPIVEESTSEPIALSIAEPPSSAAIERQSPCEAAAIEGLPEVSRLPLDPPMRPEAERRRRLTVLEPTNVGSTAMHQRGHRPVGSFAHLPEVRASLGFDAVGTVLNELLRTRDITSWMPVIPLDRPWRTVSGLEAWDLPAEIKAKRAAFSFLRDGNRRTCLVIEITLGQEKVFWLELERRLPVGKHSDGFCYLLLKVRPDYLEDAIGRLLMSAVKEKGVWKLGDVDKGTFAAKAFRHAYYDTGAIRIASASRSIRSFILQNRSGPVASE</sequence>
<gene>
    <name evidence="1" type="ORF">HLH28_08665</name>
</gene>
<dbReference type="AlphaFoldDB" id="A0A7W4K759"/>
<accession>A0A7W4K759</accession>
<name>A0A7W4K759_9PROT</name>
<reference evidence="1 2" key="1">
    <citation type="submission" date="2020-04" db="EMBL/GenBank/DDBJ databases">
        <title>Description of novel Gluconacetobacter.</title>
        <authorList>
            <person name="Sombolestani A."/>
        </authorList>
    </citation>
    <scope>NUCLEOTIDE SEQUENCE [LARGE SCALE GENOMIC DNA]</scope>
    <source>
        <strain evidence="1 2">LMG 27802</strain>
    </source>
</reference>
<evidence type="ECO:0000313" key="1">
    <source>
        <dbReference type="EMBL" id="MBB2201644.1"/>
    </source>
</evidence>
<evidence type="ECO:0000313" key="2">
    <source>
        <dbReference type="Proteomes" id="UP000578030"/>
    </source>
</evidence>
<keyword evidence="2" id="KW-1185">Reference proteome</keyword>
<dbReference type="Proteomes" id="UP000578030">
    <property type="component" value="Unassembled WGS sequence"/>
</dbReference>
<protein>
    <recommendedName>
        <fullName evidence="3">TnsE C-terminal domain-containing protein</fullName>
    </recommendedName>
</protein>
<dbReference type="RefSeq" id="WP_182957738.1">
    <property type="nucleotide sequence ID" value="NZ_JABEQM010000006.1"/>
</dbReference>
<dbReference type="EMBL" id="JABEQM010000006">
    <property type="protein sequence ID" value="MBB2201644.1"/>
    <property type="molecule type" value="Genomic_DNA"/>
</dbReference>
<organism evidence="1 2">
    <name type="scientific">Gluconacetobacter tumulisoli</name>
    <dbReference type="NCBI Taxonomy" id="1286189"/>
    <lineage>
        <taxon>Bacteria</taxon>
        <taxon>Pseudomonadati</taxon>
        <taxon>Pseudomonadota</taxon>
        <taxon>Alphaproteobacteria</taxon>
        <taxon>Acetobacterales</taxon>
        <taxon>Acetobacteraceae</taxon>
        <taxon>Gluconacetobacter</taxon>
    </lineage>
</organism>
<comment type="caution">
    <text evidence="1">The sequence shown here is derived from an EMBL/GenBank/DDBJ whole genome shotgun (WGS) entry which is preliminary data.</text>
</comment>
<evidence type="ECO:0008006" key="3">
    <source>
        <dbReference type="Google" id="ProtNLM"/>
    </source>
</evidence>
<proteinExistence type="predicted"/>